<dbReference type="EMBL" id="JACHFY010000001">
    <property type="protein sequence ID" value="MBB5252683.1"/>
    <property type="molecule type" value="Genomic_DNA"/>
</dbReference>
<feature type="transmembrane region" description="Helical" evidence="5">
    <location>
        <begin position="267"/>
        <end position="286"/>
    </location>
</feature>
<feature type="transmembrane region" description="Helical" evidence="5">
    <location>
        <begin position="6"/>
        <end position="29"/>
    </location>
</feature>
<dbReference type="PROSITE" id="PS00217">
    <property type="entry name" value="SUGAR_TRANSPORT_2"/>
    <property type="match status" value="1"/>
</dbReference>
<dbReference type="InterPro" id="IPR036259">
    <property type="entry name" value="MFS_trans_sf"/>
</dbReference>
<keyword evidence="4 5" id="KW-0472">Membrane</keyword>
<dbReference type="Pfam" id="PF07690">
    <property type="entry name" value="MFS_1"/>
    <property type="match status" value="2"/>
</dbReference>
<dbReference type="GO" id="GO:0046943">
    <property type="term" value="F:carboxylic acid transmembrane transporter activity"/>
    <property type="evidence" value="ECO:0007669"/>
    <property type="project" value="TreeGrafter"/>
</dbReference>
<feature type="transmembrane region" description="Helical" evidence="5">
    <location>
        <begin position="41"/>
        <end position="61"/>
    </location>
</feature>
<dbReference type="GeneID" id="42800910"/>
<feature type="domain" description="Major facilitator superfamily (MFS) profile" evidence="6">
    <location>
        <begin position="7"/>
        <end position="381"/>
    </location>
</feature>
<dbReference type="Gene3D" id="1.20.1250.20">
    <property type="entry name" value="MFS general substrate transporter like domains"/>
    <property type="match status" value="2"/>
</dbReference>
<evidence type="ECO:0000256" key="3">
    <source>
        <dbReference type="ARBA" id="ARBA00022989"/>
    </source>
</evidence>
<dbReference type="SUPFAM" id="SSF103473">
    <property type="entry name" value="MFS general substrate transporter"/>
    <property type="match status" value="1"/>
</dbReference>
<proteinExistence type="predicted"/>
<dbReference type="PANTHER" id="PTHR23508">
    <property type="entry name" value="CARBOXYLIC ACID TRANSPORTER PROTEIN HOMOLOG"/>
    <property type="match status" value="1"/>
</dbReference>
<gene>
    <name evidence="7" type="ORF">HNQ62_000401</name>
</gene>
<evidence type="ECO:0000256" key="1">
    <source>
        <dbReference type="ARBA" id="ARBA00004141"/>
    </source>
</evidence>
<evidence type="ECO:0000256" key="5">
    <source>
        <dbReference type="SAM" id="Phobius"/>
    </source>
</evidence>
<feature type="transmembrane region" description="Helical" evidence="5">
    <location>
        <begin position="236"/>
        <end position="255"/>
    </location>
</feature>
<dbReference type="RefSeq" id="WP_231113769.1">
    <property type="nucleotide sequence ID" value="NZ_CP045484.1"/>
</dbReference>
<feature type="transmembrane region" description="Helical" evidence="5">
    <location>
        <begin position="292"/>
        <end position="313"/>
    </location>
</feature>
<evidence type="ECO:0000313" key="8">
    <source>
        <dbReference type="Proteomes" id="UP000582213"/>
    </source>
</evidence>
<comment type="caution">
    <text evidence="7">The sequence shown here is derived from an EMBL/GenBank/DDBJ whole genome shotgun (WGS) entry which is preliminary data.</text>
</comment>
<name>A0A7J9RP59_SULOH</name>
<feature type="transmembrane region" description="Helical" evidence="5">
    <location>
        <begin position="130"/>
        <end position="153"/>
    </location>
</feature>
<dbReference type="PROSITE" id="PS50850">
    <property type="entry name" value="MFS"/>
    <property type="match status" value="1"/>
</dbReference>
<evidence type="ECO:0000313" key="7">
    <source>
        <dbReference type="EMBL" id="MBB5252683.1"/>
    </source>
</evidence>
<evidence type="ECO:0000256" key="2">
    <source>
        <dbReference type="ARBA" id="ARBA00022692"/>
    </source>
</evidence>
<protein>
    <submittedName>
        <fullName evidence="7">SHS family lactate transporter-like MFS transporter</fullName>
    </submittedName>
</protein>
<accession>A0A7J9RP59</accession>
<keyword evidence="2 5" id="KW-0812">Transmembrane</keyword>
<feature type="transmembrane region" description="Helical" evidence="5">
    <location>
        <begin position="325"/>
        <end position="347"/>
    </location>
</feature>
<sequence>MEKWVHATIASTFAWAGNIYDLLIITYVYEELYKCFDASTVIGTLLFSLGLIFRVIGGYVFGKFADIYGRKVVLNLGTAGYSLSQLLLALSPNVFILLLARSLQGLFMGAQWTAGTVIAYENAPVSMRGIINGIVQAGYGLGYALTGLVYIFFSTNWRMFLLTGAIPIFLVPYILAKVNDVKTFRKENIKAQANISGYLSVIIRSTIVISGMFFSYYSIFAVYPEFLESIQISKDYVGFLMFLSNVLLAVSFIAFGRASDKFSKRKLIMYGVIGEMIGLPFMLAVIEQPSFITFGLLLYTIATGFWPLAPLLIVESVPIEVRGMLTGLTYNLGSIIGGIGSIIMGALVNSFGIVSAGKWGLIMGYASLAIVFLTLATWKSSNVLSRVQRSNI</sequence>
<feature type="transmembrane region" description="Helical" evidence="5">
    <location>
        <begin position="159"/>
        <end position="176"/>
    </location>
</feature>
<dbReference type="AlphaFoldDB" id="A0A7J9RP59"/>
<dbReference type="GO" id="GO:0005886">
    <property type="term" value="C:plasma membrane"/>
    <property type="evidence" value="ECO:0007669"/>
    <property type="project" value="TreeGrafter"/>
</dbReference>
<feature type="transmembrane region" description="Helical" evidence="5">
    <location>
        <begin position="359"/>
        <end position="378"/>
    </location>
</feature>
<dbReference type="CDD" id="cd17316">
    <property type="entry name" value="MFS_SV2_like"/>
    <property type="match status" value="1"/>
</dbReference>
<dbReference type="Proteomes" id="UP000582213">
    <property type="component" value="Unassembled WGS sequence"/>
</dbReference>
<feature type="transmembrane region" description="Helical" evidence="5">
    <location>
        <begin position="197"/>
        <end position="216"/>
    </location>
</feature>
<dbReference type="InterPro" id="IPR020846">
    <property type="entry name" value="MFS_dom"/>
</dbReference>
<organism evidence="7 8">
    <name type="scientific">Sulfurisphaera ohwakuensis</name>
    <dbReference type="NCBI Taxonomy" id="69656"/>
    <lineage>
        <taxon>Archaea</taxon>
        <taxon>Thermoproteota</taxon>
        <taxon>Thermoprotei</taxon>
        <taxon>Sulfolobales</taxon>
        <taxon>Sulfolobaceae</taxon>
        <taxon>Sulfurisphaera</taxon>
    </lineage>
</organism>
<evidence type="ECO:0000256" key="4">
    <source>
        <dbReference type="ARBA" id="ARBA00023136"/>
    </source>
</evidence>
<evidence type="ECO:0000259" key="6">
    <source>
        <dbReference type="PROSITE" id="PS50850"/>
    </source>
</evidence>
<dbReference type="InterPro" id="IPR005829">
    <property type="entry name" value="Sugar_transporter_CS"/>
</dbReference>
<dbReference type="InterPro" id="IPR011701">
    <property type="entry name" value="MFS"/>
</dbReference>
<reference evidence="7 8" key="1">
    <citation type="submission" date="2020-08" db="EMBL/GenBank/DDBJ databases">
        <title>Genomic Encyclopedia of Type Strains, Phase IV (KMG-IV): sequencing the most valuable type-strain genomes for metagenomic binning, comparative biology and taxonomic classification.</title>
        <authorList>
            <person name="Goeker M."/>
        </authorList>
    </citation>
    <scope>NUCLEOTIDE SEQUENCE [LARGE SCALE GENOMIC DNA]</scope>
    <source>
        <strain evidence="7 8">DSM 12421</strain>
    </source>
</reference>
<dbReference type="PANTHER" id="PTHR23508:SF10">
    <property type="entry name" value="CARBOXYLIC ACID TRANSPORTER PROTEIN HOMOLOG"/>
    <property type="match status" value="1"/>
</dbReference>
<keyword evidence="3 5" id="KW-1133">Transmembrane helix</keyword>
<comment type="subcellular location">
    <subcellularLocation>
        <location evidence="1">Membrane</location>
        <topology evidence="1">Multi-pass membrane protein</topology>
    </subcellularLocation>
</comment>